<dbReference type="RefSeq" id="WP_189574200.1">
    <property type="nucleotide sequence ID" value="NZ_BMXU01000001.1"/>
</dbReference>
<comment type="caution">
    <text evidence="1">The sequence shown here is derived from an EMBL/GenBank/DDBJ whole genome shotgun (WGS) entry which is preliminary data.</text>
</comment>
<proteinExistence type="predicted"/>
<keyword evidence="2" id="KW-1185">Reference proteome</keyword>
<accession>A0ABV7M9C6</accession>
<reference evidence="2" key="1">
    <citation type="journal article" date="2019" name="Int. J. Syst. Evol. Microbiol.">
        <title>The Global Catalogue of Microorganisms (GCM) 10K type strain sequencing project: providing services to taxonomists for standard genome sequencing and annotation.</title>
        <authorList>
            <consortium name="The Broad Institute Genomics Platform"/>
            <consortium name="The Broad Institute Genome Sequencing Center for Infectious Disease"/>
            <person name="Wu L."/>
            <person name="Ma J."/>
        </authorList>
    </citation>
    <scope>NUCLEOTIDE SEQUENCE [LARGE SCALE GENOMIC DNA]</scope>
    <source>
        <strain evidence="2">KCTC 22245</strain>
    </source>
</reference>
<name>A0ABV7M9C6_9PROT</name>
<dbReference type="Proteomes" id="UP001595607">
    <property type="component" value="Unassembled WGS sequence"/>
</dbReference>
<organism evidence="1 2">
    <name type="scientific">Parvularcula lutaonensis</name>
    <dbReference type="NCBI Taxonomy" id="491923"/>
    <lineage>
        <taxon>Bacteria</taxon>
        <taxon>Pseudomonadati</taxon>
        <taxon>Pseudomonadota</taxon>
        <taxon>Alphaproteobacteria</taxon>
        <taxon>Parvularculales</taxon>
        <taxon>Parvularculaceae</taxon>
        <taxon>Parvularcula</taxon>
    </lineage>
</organism>
<gene>
    <name evidence="1" type="ORF">ACFONP_04825</name>
</gene>
<protein>
    <submittedName>
        <fullName evidence="1">Uncharacterized protein</fullName>
    </submittedName>
</protein>
<evidence type="ECO:0000313" key="1">
    <source>
        <dbReference type="EMBL" id="MFC3302050.1"/>
    </source>
</evidence>
<dbReference type="EMBL" id="JBHRVA010000002">
    <property type="protein sequence ID" value="MFC3302050.1"/>
    <property type="molecule type" value="Genomic_DNA"/>
</dbReference>
<evidence type="ECO:0000313" key="2">
    <source>
        <dbReference type="Proteomes" id="UP001595607"/>
    </source>
</evidence>
<sequence>MTSFRVAHLHEQGNDMIIVPLGEEFGDKSLIEQEQTMGVLRNAAKSSGLRGVVIPIWPEAEKLRFLAPKVWHPYFKRMTWDWLRANLNTEIEF</sequence>